<dbReference type="InterPro" id="IPR044840">
    <property type="entry name" value="Nup188"/>
</dbReference>
<sequence>MASVARAIEQAASCKVDETLWWDSHESLFHLLDDFLSGSRKLPANQLAENLKADHIWLLDLLLRFKRPNAKSRSALDVAQVVIGDHKMDINSELKNMSLDISKQLLLDEVQSYILVSRSFTDDEPPFSNAESFQKVYLKYFTERQCLLKCVRLLLLSQTAEPTYSEALEMEVTSLVKGGLEDKLMAVLEMLLTAEQPLDMDMMYINLWAEQVIREEHLVLDALFLMYFKPICSCSFTRWKELFIMFKERVFVGTNAERLSVTAEALTLTEHVKHQCLLIMLEGLDLDKLLLMVHEDVPFSHYRHPFAVSDLQQIDGLLGELNASEVQDYAPLLLGWGIFGCLVSFLPMSDTGALDLNHTFYTHQAYEAGAFKYIHDMLCHKVMQETLIDGYKCVIKSVASTFVAAYDIMSQNDTGAIDNVIGIVNLVHSAQEMLCTEFWDRENILDGPLRNLLYSLRQIFPYKMKTFVQFLSGLAEGTWPAQCVYDFLYKPSEISCVYGGANNVEDSNQQVIANMDVPIPEVSGLFIPAGTAGQCLKMLDDQKRLVLWKCEHSAIVLLLLHLVELIEAGNSWGEVHAIINLLHHMICSNKMIAEAFLKLDKSDFCRDARSDGRMGVTVSIDMLVVLRLLLDKLLDLSDHNATASLCTNLFGVFAECCPQKVMSELQKPLSVWSCNTMDDGLFMKLLSNICEDSERSMGKHLLVISVLDLCMLMVKKGVYTEGLHKMVIHMIGTLSLNHVTWKYEQKHERWKITAKVFELTHMVISNFHPNFSQLKGKVLDFIINDGAFHSVLIRVLSVSMADIQGLYFNRFVEPLEIEWFEAAVTQGLLLLHQGLSIFLACCLVDESRSSTPLEHVLLHHTAGTMPFVGCVASLIGYFQNQAMQLASLKMLMTLCVVAGKALPHAVIISSYIQGVEQKQNLQTLMGKLLSKEAVESNTELFVYAMELLITSTAYQPSFVNMLLLPIKGGDGSDAQAHGNLVPCATQNTQSGSTAIESMWMILSQEHGFFESQPKILSRLLLFLRSLWGGGTELSDIMEVFQKRVGFWSILTSCISNTPSVFHGLEEFPARCFQYQCQTYALQIMAWELFLEREQIFQTKDTVKGVPTIDHVKQENSQETKSGVFFAMAQILQASDPTKLVQSFAVPHYDKEVALRAKAETRVLLVGLMLKLVMEEELGFSAVMCEFLQESLKAVFSHLSFQKLLSTYLSQGYGCGRELYMLVISDLYFHLHGELEAGRHIPAGLFEDLVELLDTLDVTAIVRSKKQTFNEEVSCKNAFVYDTEVISQHLGLEWWSENSSQVAQTAKSTLKAMEQANMMTFLGSSQISALEALTSIFSFLVSDIQLVVSGLKFSAKFAFVVEVCSSIEFTIEVLGPEGDPTQFMQSFILAQLTLLLVLLQWILNSGREGTANNHVERLCSKVLSTLARAVKPVSSSCVAQDTMKKQLIRSLLGAYLSSLELLHAQNDRKILKCSTSKLSSDYESSLVSDITTLSAEILPYLCSFVESKCHASLAISVICILIKRFLAPHTWLPVLQMQSTISHALSLLHTTEDTEGAFQVLNLLLSLSHVRSGVEMLQSASAFSHILRFTEKLKEEFSHGEVHGPFSVWKRRTRRHELWGLSAAIVAAFVQALGENTGDRAIEVAFAFLDSQKEQMLHALQSPGCSSTENGNMTRYVNSATTVSALQETHQVLHLLVVLVRYHARWAQVMGASEGILRHKCIHLLAYIAREGLVRNSSSIGKASFCCYPTTKEEVRLQRLSSPLKTMGGWFGLAAKGVCMTSRFSVFETNSQASLSLLPKMSYAQSQVDSVLPTIYSDSIAVYVYRISLLLLEVLCRQAHHIVMVMSEGAAHNYNIFPEFPAPEVLHGLQDQVMSILRDIYGRGSTTPINKEAEEACRVLFLVLEKALILETFVTRICGLGPLSLRAEDFLRDYKDLLGVCAGHKLLDGSLKSLKPVVSLAFPSVS</sequence>
<evidence type="ECO:0000313" key="1">
    <source>
        <dbReference type="EMBL" id="KAI5080389.1"/>
    </source>
</evidence>
<name>A0A9D4V6D4_ADICA</name>
<dbReference type="GO" id="GO:0044611">
    <property type="term" value="C:nuclear pore inner ring"/>
    <property type="evidence" value="ECO:0007669"/>
    <property type="project" value="TreeGrafter"/>
</dbReference>
<dbReference type="PANTHER" id="PTHR31431">
    <property type="entry name" value="NUCLEOPORIN NUP188 HOMOLOG"/>
    <property type="match status" value="1"/>
</dbReference>
<comment type="caution">
    <text evidence="1">The sequence shown here is derived from an EMBL/GenBank/DDBJ whole genome shotgun (WGS) entry which is preliminary data.</text>
</comment>
<dbReference type="Proteomes" id="UP000886520">
    <property type="component" value="Chromosome 5"/>
</dbReference>
<evidence type="ECO:0000313" key="2">
    <source>
        <dbReference type="Proteomes" id="UP000886520"/>
    </source>
</evidence>
<proteinExistence type="predicted"/>
<accession>A0A9D4V6D4</accession>
<dbReference type="GO" id="GO:0006405">
    <property type="term" value="P:RNA export from nucleus"/>
    <property type="evidence" value="ECO:0007669"/>
    <property type="project" value="TreeGrafter"/>
</dbReference>
<dbReference type="PANTHER" id="PTHR31431:SF1">
    <property type="entry name" value="NUCLEOPORIN NUP188"/>
    <property type="match status" value="1"/>
</dbReference>
<keyword evidence="2" id="KW-1185">Reference proteome</keyword>
<reference evidence="1 2" key="1">
    <citation type="submission" date="2021-01" db="EMBL/GenBank/DDBJ databases">
        <title>Adiantum capillus-veneris genome.</title>
        <authorList>
            <person name="Fang Y."/>
            <person name="Liao Q."/>
        </authorList>
    </citation>
    <scope>NUCLEOTIDE SEQUENCE [LARGE SCALE GENOMIC DNA]</scope>
    <source>
        <strain evidence="1">H3</strain>
        <tissue evidence="1">Leaf</tissue>
    </source>
</reference>
<protein>
    <submittedName>
        <fullName evidence="1">Uncharacterized protein</fullName>
    </submittedName>
</protein>
<organism evidence="1 2">
    <name type="scientific">Adiantum capillus-veneris</name>
    <name type="common">Maidenhair fern</name>
    <dbReference type="NCBI Taxonomy" id="13818"/>
    <lineage>
        <taxon>Eukaryota</taxon>
        <taxon>Viridiplantae</taxon>
        <taxon>Streptophyta</taxon>
        <taxon>Embryophyta</taxon>
        <taxon>Tracheophyta</taxon>
        <taxon>Polypodiopsida</taxon>
        <taxon>Polypodiidae</taxon>
        <taxon>Polypodiales</taxon>
        <taxon>Pteridineae</taxon>
        <taxon>Pteridaceae</taxon>
        <taxon>Vittarioideae</taxon>
        <taxon>Adiantum</taxon>
    </lineage>
</organism>
<dbReference type="OrthoDB" id="552259at2759"/>
<gene>
    <name evidence="1" type="ORF">GOP47_0005868</name>
</gene>
<dbReference type="GO" id="GO:0006606">
    <property type="term" value="P:protein import into nucleus"/>
    <property type="evidence" value="ECO:0007669"/>
    <property type="project" value="TreeGrafter"/>
</dbReference>
<dbReference type="GO" id="GO:0017056">
    <property type="term" value="F:structural constituent of nuclear pore"/>
    <property type="evidence" value="ECO:0007669"/>
    <property type="project" value="InterPro"/>
</dbReference>
<dbReference type="EMBL" id="JABFUD020000005">
    <property type="protein sequence ID" value="KAI5080389.1"/>
    <property type="molecule type" value="Genomic_DNA"/>
</dbReference>